<feature type="transmembrane region" description="Helical" evidence="9">
    <location>
        <begin position="400"/>
        <end position="421"/>
    </location>
</feature>
<organism evidence="11">
    <name type="scientific">Oryza brachyantha</name>
    <name type="common">malo sina</name>
    <dbReference type="NCBI Taxonomy" id="4533"/>
    <lineage>
        <taxon>Eukaryota</taxon>
        <taxon>Viridiplantae</taxon>
        <taxon>Streptophyta</taxon>
        <taxon>Embryophyta</taxon>
        <taxon>Tracheophyta</taxon>
        <taxon>Spermatophyta</taxon>
        <taxon>Magnoliopsida</taxon>
        <taxon>Liliopsida</taxon>
        <taxon>Poales</taxon>
        <taxon>Poaceae</taxon>
        <taxon>BOP clade</taxon>
        <taxon>Oryzoideae</taxon>
        <taxon>Oryzeae</taxon>
        <taxon>Oryzinae</taxon>
        <taxon>Oryza</taxon>
    </lineage>
</organism>
<feature type="transmembrane region" description="Helical" evidence="9">
    <location>
        <begin position="981"/>
        <end position="997"/>
    </location>
</feature>
<feature type="region of interest" description="Disordered" evidence="10">
    <location>
        <begin position="23"/>
        <end position="67"/>
    </location>
</feature>
<feature type="transmembrane region" description="Helical" evidence="9">
    <location>
        <begin position="1018"/>
        <end position="1039"/>
    </location>
</feature>
<dbReference type="InterPro" id="IPR002528">
    <property type="entry name" value="MATE_fam"/>
</dbReference>
<accession>J3N5D8</accession>
<feature type="transmembrane region" description="Helical" evidence="9">
    <location>
        <begin position="234"/>
        <end position="252"/>
    </location>
</feature>
<dbReference type="HOGENOM" id="CLU_284910_0_0_1"/>
<dbReference type="GO" id="GO:0016192">
    <property type="term" value="P:vesicle-mediated transport"/>
    <property type="evidence" value="ECO:0007669"/>
    <property type="project" value="UniProtKB-ARBA"/>
</dbReference>
<dbReference type="Pfam" id="PF03208">
    <property type="entry name" value="PRA1"/>
    <property type="match status" value="1"/>
</dbReference>
<dbReference type="eggNOG" id="KOG3142">
    <property type="taxonomic scope" value="Eukaryota"/>
</dbReference>
<evidence type="ECO:0000256" key="10">
    <source>
        <dbReference type="SAM" id="MobiDB-lite"/>
    </source>
</evidence>
<dbReference type="GO" id="GO:0016020">
    <property type="term" value="C:membrane"/>
    <property type="evidence" value="ECO:0007669"/>
    <property type="project" value="UniProtKB-SubCell"/>
</dbReference>
<evidence type="ECO:0000313" key="12">
    <source>
        <dbReference type="Proteomes" id="UP000006038"/>
    </source>
</evidence>
<comment type="similarity">
    <text evidence="4">Belongs to the PRA1 family.</text>
</comment>
<dbReference type="eggNOG" id="KOG1759">
    <property type="taxonomic scope" value="Eukaryota"/>
</dbReference>
<feature type="transmembrane region" description="Helical" evidence="9">
    <location>
        <begin position="506"/>
        <end position="526"/>
    </location>
</feature>
<dbReference type="GO" id="GO:0042910">
    <property type="term" value="F:xenobiotic transmembrane transporter activity"/>
    <property type="evidence" value="ECO:0007669"/>
    <property type="project" value="InterPro"/>
</dbReference>
<keyword evidence="12" id="KW-1185">Reference proteome</keyword>
<evidence type="ECO:0000313" key="11">
    <source>
        <dbReference type="EnsemblPlants" id="OB11G10240.1"/>
    </source>
</evidence>
<dbReference type="InterPro" id="IPR044644">
    <property type="entry name" value="DinF-like"/>
</dbReference>
<feature type="transmembrane region" description="Helical" evidence="9">
    <location>
        <begin position="956"/>
        <end position="975"/>
    </location>
</feature>
<dbReference type="SUPFAM" id="SSF55331">
    <property type="entry name" value="Tautomerase/MIF"/>
    <property type="match status" value="1"/>
</dbReference>
<keyword evidence="8 9" id="KW-0472">Membrane</keyword>
<dbReference type="PANTHER" id="PTHR42893">
    <property type="entry name" value="PROTEIN DETOXIFICATION 44, CHLOROPLASTIC-RELATED"/>
    <property type="match status" value="1"/>
</dbReference>
<evidence type="ECO:0000256" key="6">
    <source>
        <dbReference type="ARBA" id="ARBA00022692"/>
    </source>
</evidence>
<comment type="subcellular location">
    <subcellularLocation>
        <location evidence="2">Membrane</location>
        <topology evidence="2">Multi-pass membrane protein</topology>
    </subcellularLocation>
</comment>
<dbReference type="STRING" id="4533.J3N5D8"/>
<reference evidence="11" key="2">
    <citation type="submission" date="2013-04" db="UniProtKB">
        <authorList>
            <consortium name="EnsemblPlants"/>
        </authorList>
    </citation>
    <scope>IDENTIFICATION</scope>
</reference>
<dbReference type="GO" id="GO:0015297">
    <property type="term" value="F:antiporter activity"/>
    <property type="evidence" value="ECO:0007669"/>
    <property type="project" value="InterPro"/>
</dbReference>
<comment type="similarity">
    <text evidence="5 9">Belongs to the multi antimicrobial extrusion (MATE) (TC 2.A.66.1) family.</text>
</comment>
<reference evidence="11" key="1">
    <citation type="journal article" date="2013" name="Nat. Commun.">
        <title>Whole-genome sequencing of Oryza brachyantha reveals mechanisms underlying Oryza genome evolution.</title>
        <authorList>
            <person name="Chen J."/>
            <person name="Huang Q."/>
            <person name="Gao D."/>
            <person name="Wang J."/>
            <person name="Lang Y."/>
            <person name="Liu T."/>
            <person name="Li B."/>
            <person name="Bai Z."/>
            <person name="Luis Goicoechea J."/>
            <person name="Liang C."/>
            <person name="Chen C."/>
            <person name="Zhang W."/>
            <person name="Sun S."/>
            <person name="Liao Y."/>
            <person name="Zhang X."/>
            <person name="Yang L."/>
            <person name="Song C."/>
            <person name="Wang M."/>
            <person name="Shi J."/>
            <person name="Liu G."/>
            <person name="Liu J."/>
            <person name="Zhou H."/>
            <person name="Zhou W."/>
            <person name="Yu Q."/>
            <person name="An N."/>
            <person name="Chen Y."/>
            <person name="Cai Q."/>
            <person name="Wang B."/>
            <person name="Liu B."/>
            <person name="Min J."/>
            <person name="Huang Y."/>
            <person name="Wu H."/>
            <person name="Li Z."/>
            <person name="Zhang Y."/>
            <person name="Yin Y."/>
            <person name="Song W."/>
            <person name="Jiang J."/>
            <person name="Jackson S.A."/>
            <person name="Wing R.A."/>
            <person name="Wang J."/>
            <person name="Chen M."/>
        </authorList>
    </citation>
    <scope>NUCLEOTIDE SEQUENCE [LARGE SCALE GENOMIC DNA]</scope>
    <source>
        <strain evidence="11">cv. IRGC 101232</strain>
    </source>
</reference>
<dbReference type="NCBIfam" id="TIGR00797">
    <property type="entry name" value="matE"/>
    <property type="match status" value="1"/>
</dbReference>
<keyword evidence="7 9" id="KW-1133">Transmembrane helix</keyword>
<dbReference type="Proteomes" id="UP000006038">
    <property type="component" value="Chromosome 11"/>
</dbReference>
<protein>
    <recommendedName>
        <fullName evidence="9">Protein DETOXIFICATION</fullName>
    </recommendedName>
    <alternativeName>
        <fullName evidence="9">Multidrug and toxic compound extrusion protein</fullName>
    </alternativeName>
</protein>
<evidence type="ECO:0000256" key="2">
    <source>
        <dbReference type="ARBA" id="ARBA00004141"/>
    </source>
</evidence>
<comment type="similarity">
    <text evidence="3">Belongs to the MIF family.</text>
</comment>
<evidence type="ECO:0000256" key="8">
    <source>
        <dbReference type="ARBA" id="ARBA00023136"/>
    </source>
</evidence>
<dbReference type="FunFam" id="3.30.429.10:FF:000004">
    <property type="entry name" value="Tautomerase/MIF superfamily protein"/>
    <property type="match status" value="1"/>
</dbReference>
<dbReference type="EnsemblPlants" id="OB11G10240.1">
    <property type="protein sequence ID" value="OB11G10240.1"/>
    <property type="gene ID" value="OB11G10240"/>
</dbReference>
<proteinExistence type="inferred from homology"/>
<dbReference type="InterPro" id="IPR004895">
    <property type="entry name" value="Prenylated_rab_accept_PRA1"/>
</dbReference>
<dbReference type="GO" id="GO:0005783">
    <property type="term" value="C:endoplasmic reticulum"/>
    <property type="evidence" value="ECO:0007669"/>
    <property type="project" value="UniProtKB-ARBA"/>
</dbReference>
<name>J3N5D8_ORYBR</name>
<feature type="transmembrane region" description="Helical" evidence="9">
    <location>
        <begin position="532"/>
        <end position="551"/>
    </location>
</feature>
<dbReference type="PANTHER" id="PTHR42893:SF23">
    <property type="entry name" value="PROTEIN DETOXIFICATION"/>
    <property type="match status" value="1"/>
</dbReference>
<dbReference type="Gramene" id="OB11G10240.1">
    <property type="protein sequence ID" value="OB11G10240.1"/>
    <property type="gene ID" value="OB11G10240"/>
</dbReference>
<dbReference type="Pfam" id="PF01187">
    <property type="entry name" value="MIF"/>
    <property type="match status" value="1"/>
</dbReference>
<dbReference type="InterPro" id="IPR001398">
    <property type="entry name" value="Macrophage_inhib_fac"/>
</dbReference>
<evidence type="ECO:0000256" key="5">
    <source>
        <dbReference type="ARBA" id="ARBA00010199"/>
    </source>
</evidence>
<evidence type="ECO:0000256" key="9">
    <source>
        <dbReference type="RuleBase" id="RU004914"/>
    </source>
</evidence>
<keyword evidence="6 9" id="KW-0812">Transmembrane</keyword>
<comment type="function">
    <text evidence="1">May be involved in both secretory and endocytic intracellular trafficking in the endosomal/prevacuolar compartments.</text>
</comment>
<feature type="compositionally biased region" description="Basic residues" evidence="10">
    <location>
        <begin position="28"/>
        <end position="44"/>
    </location>
</feature>
<dbReference type="Pfam" id="PF01554">
    <property type="entry name" value="MatE"/>
    <property type="match status" value="2"/>
</dbReference>
<evidence type="ECO:0000256" key="7">
    <source>
        <dbReference type="ARBA" id="ARBA00022989"/>
    </source>
</evidence>
<feature type="transmembrane region" description="Helical" evidence="9">
    <location>
        <begin position="362"/>
        <end position="380"/>
    </location>
</feature>
<dbReference type="InterPro" id="IPR014347">
    <property type="entry name" value="Tautomerase/MIF_sf"/>
</dbReference>
<feature type="transmembrane region" description="Helical" evidence="9">
    <location>
        <begin position="477"/>
        <end position="499"/>
    </location>
</feature>
<feature type="compositionally biased region" description="Basic and acidic residues" evidence="10">
    <location>
        <begin position="47"/>
        <end position="67"/>
    </location>
</feature>
<dbReference type="AlphaFoldDB" id="J3N5D8"/>
<dbReference type="CDD" id="cd13136">
    <property type="entry name" value="MATE_DinF_like"/>
    <property type="match status" value="1"/>
</dbReference>
<evidence type="ECO:0000256" key="4">
    <source>
        <dbReference type="ARBA" id="ARBA00006483"/>
    </source>
</evidence>
<feature type="transmembrane region" description="Helical" evidence="9">
    <location>
        <begin position="337"/>
        <end position="355"/>
    </location>
</feature>
<feature type="transmembrane region" description="Helical" evidence="9">
    <location>
        <begin position="433"/>
        <end position="457"/>
    </location>
</feature>
<feature type="transmembrane region" description="Helical" evidence="9">
    <location>
        <begin position="193"/>
        <end position="214"/>
    </location>
</feature>
<sequence>MAATSPPIRSLFLTPSPALSRISFPSYRPHRRTAPPPARCRRTKPPVLDEERLQRETSPDAKADRNNGREKMRGWFTLDDIGMDILTIALPAVLALAADPITALIDTAFVGHVGSAELAAVGASISIFNLVSKLLNVPLLNVTTSFVAEQQAVDADHNSSIQMFSPHIEDEISSPQEKAGEQRKFLPAVSTSLALAVGIGLMETVTLILGSGTLMDIVGITVDSPMRIPAEQFLILRAYGAPPVIVALAAQGTFRGFMDTKTPLFAVVAGNLVNALLDAIFIFPLGLGVSGAALATVTSEYLTAFILLWKLNSRMVLFSWHVIAGDIVRYLKSGWPIFLTFIYKYFTNGGFCFLFNKHDSLGALLIARTIAVVLTFTVSTSLASREGPVPMAGYEICLQVWLTISLLNDALALAGQALLANEYAKGNYKKARVVLYRVLQVGGVTGVTLATALFLGFGYLSMLFTDDPAVLDVARTGVWFVTVSQPINAVAFVADGLYYGVSDFSFAAYSTLLAGAVSSAVMLVVAPKFGLGGVWAGLTLFMSLRAIAGFWRFDLDELSRVDAQLVEYGSNSASAVSAVATEHLDNCTSVPSFLEYGCSPQQQSIQFVDWDNLEIEEREDDEGRSPVISDDQLFVLLGLTNEDERANKSAQVDESNRAQRSVNLVAENTHRQSTSMHAHSDLLICPRGNFVISRMSEGARRRRKKKMPCLNVSTNVNLDGVDTSAVLADASKTVATIIGKPEAYVMVILKGSVPMAFGGTQEPAAYGELVSIGGLNPDVNKKLSAGIASILESKLSIPMSRFYLKFYDSKLVNETWHALEQCDVFAYQGWPCIMFVLTELSKRGPAETLDHSRFFVLGQQGQEAQVKAPFRLKFFLGEMSDVGRDFVTRMKKTNFTPWLPPPLPFSPPPSSPPKPLDSVKRALSGARPWPELVDRTALSRPDSLSDATARLRKNLAYFRVNYAAIVALSLAASLLAHPFSLAALLALLAAWCFLYLLRPADAPPLAAFGRTFSDRETLGGLIVASTFVVFLTSVGYLIFSALTLGAALVCAHGAFRVPEDLFLDEPDQANGGASVNLLSFVSNATGGRV</sequence>
<dbReference type="eggNOG" id="KOG1347">
    <property type="taxonomic scope" value="Eukaryota"/>
</dbReference>
<dbReference type="Gene3D" id="3.30.429.10">
    <property type="entry name" value="Macrophage Migration Inhibitory Factor"/>
    <property type="match status" value="1"/>
</dbReference>
<evidence type="ECO:0000256" key="3">
    <source>
        <dbReference type="ARBA" id="ARBA00005851"/>
    </source>
</evidence>
<evidence type="ECO:0000256" key="1">
    <source>
        <dbReference type="ARBA" id="ARBA00002501"/>
    </source>
</evidence>